<dbReference type="Pfam" id="PF15229">
    <property type="entry name" value="POM121"/>
    <property type="match status" value="1"/>
</dbReference>
<feature type="region of interest" description="Disordered" evidence="1">
    <location>
        <begin position="1"/>
        <end position="63"/>
    </location>
</feature>
<feature type="compositionally biased region" description="Polar residues" evidence="1">
    <location>
        <begin position="287"/>
        <end position="299"/>
    </location>
</feature>
<dbReference type="PANTHER" id="PTHR23193">
    <property type="entry name" value="NUCLEAR PORE COMPLEX PROTEIN NUP"/>
    <property type="match status" value="1"/>
</dbReference>
<dbReference type="GO" id="GO:0008139">
    <property type="term" value="F:nuclear localization sequence binding"/>
    <property type="evidence" value="ECO:0007669"/>
    <property type="project" value="TreeGrafter"/>
</dbReference>
<dbReference type="GO" id="GO:0006606">
    <property type="term" value="P:protein import into nucleus"/>
    <property type="evidence" value="ECO:0007669"/>
    <property type="project" value="TreeGrafter"/>
</dbReference>
<dbReference type="AlphaFoldDB" id="A0A8C6RAU8"/>
<evidence type="ECO:0000313" key="2">
    <source>
        <dbReference type="Ensembl" id="ENSNGAP00000016080.1"/>
    </source>
</evidence>
<protein>
    <recommendedName>
        <fullName evidence="4">POM121-like protein 2</fullName>
    </recommendedName>
</protein>
<evidence type="ECO:0000313" key="3">
    <source>
        <dbReference type="Proteomes" id="UP000694381"/>
    </source>
</evidence>
<proteinExistence type="predicted"/>
<dbReference type="Ensembl" id="ENSNGAT00000021693.1">
    <property type="protein sequence ID" value="ENSNGAP00000016080.1"/>
    <property type="gene ID" value="ENSNGAG00000016925.1"/>
</dbReference>
<dbReference type="InterPro" id="IPR026054">
    <property type="entry name" value="Nucleoporin"/>
</dbReference>
<evidence type="ECO:0008006" key="4">
    <source>
        <dbReference type="Google" id="ProtNLM"/>
    </source>
</evidence>
<feature type="compositionally biased region" description="Low complexity" evidence="1">
    <location>
        <begin position="1"/>
        <end position="14"/>
    </location>
</feature>
<dbReference type="GO" id="GO:0005643">
    <property type="term" value="C:nuclear pore"/>
    <property type="evidence" value="ECO:0007669"/>
    <property type="project" value="TreeGrafter"/>
</dbReference>
<keyword evidence="3" id="KW-1185">Reference proteome</keyword>
<dbReference type="OMA" id="PANPSAW"/>
<accession>A0A8C6RAU8</accession>
<feature type="region of interest" description="Disordered" evidence="1">
    <location>
        <begin position="272"/>
        <end position="353"/>
    </location>
</feature>
<evidence type="ECO:0000256" key="1">
    <source>
        <dbReference type="SAM" id="MobiDB-lite"/>
    </source>
</evidence>
<feature type="compositionally biased region" description="Polar residues" evidence="1">
    <location>
        <begin position="324"/>
        <end position="334"/>
    </location>
</feature>
<dbReference type="GO" id="GO:0006405">
    <property type="term" value="P:RNA export from nucleus"/>
    <property type="evidence" value="ECO:0007669"/>
    <property type="project" value="TreeGrafter"/>
</dbReference>
<feature type="region of interest" description="Disordered" evidence="1">
    <location>
        <begin position="167"/>
        <end position="224"/>
    </location>
</feature>
<name>A0A8C6RAU8_NANGA</name>
<dbReference type="PANTHER" id="PTHR23193:SF20">
    <property type="entry name" value="POM121-LIKE PROTEIN 2"/>
    <property type="match status" value="1"/>
</dbReference>
<dbReference type="GO" id="GO:0017056">
    <property type="term" value="F:structural constituent of nuclear pore"/>
    <property type="evidence" value="ECO:0007669"/>
    <property type="project" value="TreeGrafter"/>
</dbReference>
<dbReference type="GeneTree" id="ENSGT00940000153253"/>
<feature type="compositionally biased region" description="Basic residues" evidence="1">
    <location>
        <begin position="36"/>
        <end position="52"/>
    </location>
</feature>
<dbReference type="Proteomes" id="UP000694381">
    <property type="component" value="Unassembled WGS sequence"/>
</dbReference>
<reference evidence="2" key="2">
    <citation type="submission" date="2025-09" db="UniProtKB">
        <authorList>
            <consortium name="Ensembl"/>
        </authorList>
    </citation>
    <scope>IDENTIFICATION</scope>
</reference>
<organism evidence="2 3">
    <name type="scientific">Nannospalax galili</name>
    <name type="common">Northern Israeli blind subterranean mole rat</name>
    <name type="synonym">Spalax galili</name>
    <dbReference type="NCBI Taxonomy" id="1026970"/>
    <lineage>
        <taxon>Eukaryota</taxon>
        <taxon>Metazoa</taxon>
        <taxon>Chordata</taxon>
        <taxon>Craniata</taxon>
        <taxon>Vertebrata</taxon>
        <taxon>Euteleostomi</taxon>
        <taxon>Mammalia</taxon>
        <taxon>Eutheria</taxon>
        <taxon>Euarchontoglires</taxon>
        <taxon>Glires</taxon>
        <taxon>Rodentia</taxon>
        <taxon>Myomorpha</taxon>
        <taxon>Muroidea</taxon>
        <taxon>Spalacidae</taxon>
        <taxon>Spalacinae</taxon>
        <taxon>Nannospalax</taxon>
    </lineage>
</organism>
<reference evidence="2" key="1">
    <citation type="submission" date="2025-08" db="UniProtKB">
        <authorList>
            <consortium name="Ensembl"/>
        </authorList>
    </citation>
    <scope>IDENTIFICATION</scope>
</reference>
<sequence length="461" mass="50329">MGSYLGTPGSSASPAPGPADGRERPAPRRPLCQVHRVQRVRRAQPARRHRPAPRPPSWDPANPTALVSEAWRRFPMPRPQNAIMGSLPSDWWESYLKRNIWSLRHPRATWSPVTVKISPPEQKACPGLFTDRAVNPAGPLEDPPGQCAKDPVLMALQEHRRVTARWEEPLFRHSSNRRRSPASPPSSFKPPVKGGATVAFVARPGPLKRTLHSRTSDPKSKRSHCSVLASICSRGPFSTQRNAISSTYSSSGDVTQSWKFSKASVQMPEWPLKKAGKSPHSHPLDAPSNSGHPSQQIPPLQSGPEDLLTGPGQRDCTVTEEDLTSQTQARQSNQTKEDPPGTSTGPKPETGTAFQFLSSLNPISSGTASSTVMNPQLEKLRNKWASPGCWKSDPVQGISSDSKPTAAFIQLSPSSPILPDTGPAWPPSIPQPHRSEKVSVWMMDLISEAKKDVWSGDMSLL</sequence>